<comment type="caution">
    <text evidence="1">The sequence shown here is derived from an EMBL/GenBank/DDBJ whole genome shotgun (WGS) entry which is preliminary data.</text>
</comment>
<dbReference type="InterPro" id="IPR011047">
    <property type="entry name" value="Quinoprotein_ADH-like_sf"/>
</dbReference>
<dbReference type="InterPro" id="IPR010262">
    <property type="entry name" value="Arylsulfotransferase_bact"/>
</dbReference>
<sequence length="475" mass="53288">MEPTYTRKLRLLVTVIVTLVTGGITGCSNECSNKVTGINLSSPGNNPIRVRAEVNTISPVEIAIEYWPSDAPDSIYTTSFDSSGTSHYPVLTNLQPKRTYKYRVISRSNDCTSRTKEYDFTTSAMPLWLEDLSRVICPDTSVLPIEFRKGYVMVYRRETPGLISILDAEGKTRWYHQVNGTGFKVAHFTQAGNILAILGTEDYQTSYGNEILELSLTGDTLLHLKKGESDFLQTIHHEIFSDPKDHIVVISSEEKIMNLSSKGGGKADTVKSDGIRVFDRKGRLVWNWSVFDVLDPLTDKNIAKDKSDWMHANSLCQDKDGNYLLSFYNNGQIWKIDASTGKLLWKFGKGGDFELPANAAFDNSHAIHITSNGNLMLFDNGTTKKLSRTLEFSLDEKLYKAKLVNEILLPVDVYSERMGSAYYVNDTSVLHTASKRNTVVLTNMKGRFLWALRTGTTPYRAEFLTASQLSPYISD</sequence>
<dbReference type="InterPro" id="IPR053143">
    <property type="entry name" value="Arylsulfate_ST"/>
</dbReference>
<name>A0A0C1LAK3_9BACT</name>
<evidence type="ECO:0000313" key="1">
    <source>
        <dbReference type="EMBL" id="KIC96546.1"/>
    </source>
</evidence>
<dbReference type="SUPFAM" id="SSF50998">
    <property type="entry name" value="Quinoprotein alcohol dehydrogenase-like"/>
    <property type="match status" value="1"/>
</dbReference>
<dbReference type="Pfam" id="PF05935">
    <property type="entry name" value="Arylsulfotrans"/>
    <property type="match status" value="1"/>
</dbReference>
<dbReference type="OrthoDB" id="304912at2"/>
<dbReference type="PANTHER" id="PTHR35340:SF5">
    <property type="entry name" value="ASST-DOMAIN-CONTAINING PROTEIN"/>
    <property type="match status" value="1"/>
</dbReference>
<dbReference type="EMBL" id="JSVC01000001">
    <property type="protein sequence ID" value="KIC96546.1"/>
    <property type="molecule type" value="Genomic_DNA"/>
</dbReference>
<keyword evidence="2" id="KW-1185">Reference proteome</keyword>
<dbReference type="GO" id="GO:0004062">
    <property type="term" value="F:aryl sulfotransferase activity"/>
    <property type="evidence" value="ECO:0007669"/>
    <property type="project" value="InterPro"/>
</dbReference>
<dbReference type="PANTHER" id="PTHR35340">
    <property type="entry name" value="PQQ ENZYME REPEAT PROTEIN-RELATED"/>
    <property type="match status" value="1"/>
</dbReference>
<dbReference type="InterPro" id="IPR015943">
    <property type="entry name" value="WD40/YVTN_repeat-like_dom_sf"/>
</dbReference>
<protein>
    <recommendedName>
        <fullName evidence="3">Fibronectin type-III domain-containing protein</fullName>
    </recommendedName>
</protein>
<gene>
    <name evidence="1" type="ORF">OI18_01825</name>
</gene>
<dbReference type="PROSITE" id="PS51257">
    <property type="entry name" value="PROKAR_LIPOPROTEIN"/>
    <property type="match status" value="1"/>
</dbReference>
<dbReference type="STRING" id="1349421.OI18_01825"/>
<dbReference type="Gene3D" id="2.130.10.10">
    <property type="entry name" value="YVTN repeat-like/Quinoprotein amine dehydrogenase"/>
    <property type="match status" value="1"/>
</dbReference>
<dbReference type="Proteomes" id="UP000031408">
    <property type="component" value="Unassembled WGS sequence"/>
</dbReference>
<dbReference type="InterPro" id="IPR013783">
    <property type="entry name" value="Ig-like_fold"/>
</dbReference>
<proteinExistence type="predicted"/>
<evidence type="ECO:0000313" key="2">
    <source>
        <dbReference type="Proteomes" id="UP000031408"/>
    </source>
</evidence>
<dbReference type="RefSeq" id="WP_039136505.1">
    <property type="nucleotide sequence ID" value="NZ_JSVC01000001.1"/>
</dbReference>
<reference evidence="1 2" key="1">
    <citation type="submission" date="2014-11" db="EMBL/GenBank/DDBJ databases">
        <title>Genome sequence of Flavihumibacter solisilvae 3-3.</title>
        <authorList>
            <person name="Zhou G."/>
            <person name="Li M."/>
            <person name="Wang G."/>
        </authorList>
    </citation>
    <scope>NUCLEOTIDE SEQUENCE [LARGE SCALE GENOMIC DNA]</scope>
    <source>
        <strain evidence="1 2">3-3</strain>
    </source>
</reference>
<dbReference type="AlphaFoldDB" id="A0A0C1LAK3"/>
<evidence type="ECO:0008006" key="3">
    <source>
        <dbReference type="Google" id="ProtNLM"/>
    </source>
</evidence>
<dbReference type="Gene3D" id="2.60.40.10">
    <property type="entry name" value="Immunoglobulins"/>
    <property type="match status" value="1"/>
</dbReference>
<accession>A0A0C1LAK3</accession>
<organism evidence="1 2">
    <name type="scientific">Flavihumibacter solisilvae</name>
    <dbReference type="NCBI Taxonomy" id="1349421"/>
    <lineage>
        <taxon>Bacteria</taxon>
        <taxon>Pseudomonadati</taxon>
        <taxon>Bacteroidota</taxon>
        <taxon>Chitinophagia</taxon>
        <taxon>Chitinophagales</taxon>
        <taxon>Chitinophagaceae</taxon>
        <taxon>Flavihumibacter</taxon>
    </lineage>
</organism>